<feature type="compositionally biased region" description="Polar residues" evidence="1">
    <location>
        <begin position="34"/>
        <end position="49"/>
    </location>
</feature>
<reference evidence="2 3" key="1">
    <citation type="journal article" date="2018" name="Genome Biol. Evol.">
        <title>Multiple Roots of Fruiting Body Formation in Amoebozoa.</title>
        <authorList>
            <person name="Hillmann F."/>
            <person name="Forbes G."/>
            <person name="Novohradska S."/>
            <person name="Ferling I."/>
            <person name="Riege K."/>
            <person name="Groth M."/>
            <person name="Westermann M."/>
            <person name="Marz M."/>
            <person name="Spaller T."/>
            <person name="Winckler T."/>
            <person name="Schaap P."/>
            <person name="Glockner G."/>
        </authorList>
    </citation>
    <scope>NUCLEOTIDE SEQUENCE [LARGE SCALE GENOMIC DNA]</scope>
    <source>
        <strain evidence="2 3">Jena</strain>
    </source>
</reference>
<evidence type="ECO:0000256" key="1">
    <source>
        <dbReference type="SAM" id="MobiDB-lite"/>
    </source>
</evidence>
<sequence>MHKIQAELPDQENKPSKKLSNIPNTQGPRVPLRNISNRPTPLSTSNATQDVKAAKKNQPLQADRKAYKKKGLAPLIRSAYLRSNERLVCSSADKHKDIATSGDSTRCPNFMQMPTYLMPFNRRGSDPNLYNTTMRLDHVVVRRESQEDIWQEAIDELRQELEQ</sequence>
<feature type="region of interest" description="Disordered" evidence="1">
    <location>
        <begin position="1"/>
        <end position="61"/>
    </location>
</feature>
<dbReference type="EMBL" id="MDYQ01000312">
    <property type="protein sequence ID" value="PRP76606.1"/>
    <property type="molecule type" value="Genomic_DNA"/>
</dbReference>
<proteinExistence type="predicted"/>
<comment type="caution">
    <text evidence="2">The sequence shown here is derived from an EMBL/GenBank/DDBJ whole genome shotgun (WGS) entry which is preliminary data.</text>
</comment>
<feature type="compositionally biased region" description="Polar residues" evidence="1">
    <location>
        <begin position="18"/>
        <end position="27"/>
    </location>
</feature>
<accession>A0A2P6MY79</accession>
<dbReference type="AlphaFoldDB" id="A0A2P6MY79"/>
<evidence type="ECO:0000313" key="3">
    <source>
        <dbReference type="Proteomes" id="UP000241769"/>
    </source>
</evidence>
<organism evidence="2 3">
    <name type="scientific">Planoprotostelium fungivorum</name>
    <dbReference type="NCBI Taxonomy" id="1890364"/>
    <lineage>
        <taxon>Eukaryota</taxon>
        <taxon>Amoebozoa</taxon>
        <taxon>Evosea</taxon>
        <taxon>Variosea</taxon>
        <taxon>Cavosteliida</taxon>
        <taxon>Cavosteliaceae</taxon>
        <taxon>Planoprotostelium</taxon>
    </lineage>
</organism>
<gene>
    <name evidence="2" type="ORF">PROFUN_14983</name>
</gene>
<protein>
    <submittedName>
        <fullName evidence="2">Uncharacterized protein</fullName>
    </submittedName>
</protein>
<keyword evidence="3" id="KW-1185">Reference proteome</keyword>
<dbReference type="InParanoid" id="A0A2P6MY79"/>
<evidence type="ECO:0000313" key="2">
    <source>
        <dbReference type="EMBL" id="PRP76606.1"/>
    </source>
</evidence>
<name>A0A2P6MY79_9EUKA</name>
<dbReference type="Proteomes" id="UP000241769">
    <property type="component" value="Unassembled WGS sequence"/>
</dbReference>